<sequence length="138" mass="14981">MLDIDRRSALAIGFAGLSGLVLPEQAAAQTYGPNEGKELTQGVRQIDLGERESLIPAYKKVHLRDIVLQPGAKTPDNAMMNDMLCHMTEGELAVVQNDKQFTVKKGDVWTCAKGITTEGTQNKGNAVAIMRIIDLLTT</sequence>
<protein>
    <submittedName>
        <fullName evidence="1">Uncharacterized protein</fullName>
    </submittedName>
</protein>
<dbReference type="EMBL" id="VOSK01000241">
    <property type="protein sequence ID" value="MPR29543.1"/>
    <property type="molecule type" value="Genomic_DNA"/>
</dbReference>
<name>A0A5N7MRH2_9HYPH</name>
<dbReference type="OrthoDB" id="8018599at2"/>
<dbReference type="Gene3D" id="2.60.120.10">
    <property type="entry name" value="Jelly Rolls"/>
    <property type="match status" value="1"/>
</dbReference>
<dbReference type="SUPFAM" id="SSF51182">
    <property type="entry name" value="RmlC-like cupins"/>
    <property type="match status" value="1"/>
</dbReference>
<gene>
    <name evidence="1" type="ORF">FS320_31755</name>
</gene>
<reference evidence="1 2" key="1">
    <citation type="journal article" date="2019" name="Syst. Appl. Microbiol.">
        <title>Microvirga tunisiensis sp. nov., a root nodule symbiotic bacterium isolated from Lupinus micranthus and L. luteus grown in Northern Tunisia.</title>
        <authorList>
            <person name="Msaddak A."/>
            <person name="Rejili M."/>
            <person name="Duran D."/>
            <person name="Mars M."/>
            <person name="Palacios J.M."/>
            <person name="Ruiz-Argueso T."/>
            <person name="Rey L."/>
            <person name="Imperial J."/>
        </authorList>
    </citation>
    <scope>NUCLEOTIDE SEQUENCE [LARGE SCALE GENOMIC DNA]</scope>
    <source>
        <strain evidence="1 2">Lmie10</strain>
    </source>
</reference>
<proteinExistence type="predicted"/>
<comment type="caution">
    <text evidence="1">The sequence shown here is derived from an EMBL/GenBank/DDBJ whole genome shotgun (WGS) entry which is preliminary data.</text>
</comment>
<dbReference type="AlphaFoldDB" id="A0A5N7MRH2"/>
<evidence type="ECO:0000313" key="2">
    <source>
        <dbReference type="Proteomes" id="UP000403266"/>
    </source>
</evidence>
<accession>A0A5N7MRH2</accession>
<dbReference type="RefSeq" id="WP_152716437.1">
    <property type="nucleotide sequence ID" value="NZ_VOSJ01000261.1"/>
</dbReference>
<dbReference type="InterPro" id="IPR014710">
    <property type="entry name" value="RmlC-like_jellyroll"/>
</dbReference>
<organism evidence="1 2">
    <name type="scientific">Microvirga tunisiensis</name>
    <dbReference type="NCBI Taxonomy" id="2108360"/>
    <lineage>
        <taxon>Bacteria</taxon>
        <taxon>Pseudomonadati</taxon>
        <taxon>Pseudomonadota</taxon>
        <taxon>Alphaproteobacteria</taxon>
        <taxon>Hyphomicrobiales</taxon>
        <taxon>Methylobacteriaceae</taxon>
        <taxon>Microvirga</taxon>
    </lineage>
</organism>
<dbReference type="Proteomes" id="UP000403266">
    <property type="component" value="Unassembled WGS sequence"/>
</dbReference>
<dbReference type="InterPro" id="IPR011051">
    <property type="entry name" value="RmlC_Cupin_sf"/>
</dbReference>
<evidence type="ECO:0000313" key="1">
    <source>
        <dbReference type="EMBL" id="MPR29543.1"/>
    </source>
</evidence>
<keyword evidence="2" id="KW-1185">Reference proteome</keyword>